<reference evidence="1" key="1">
    <citation type="submission" date="2014-09" db="EMBL/GenBank/DDBJ databases">
        <title>Draft genome sequence of an oleaginous Mucoromycotina fungus Mucor ambiguus NBRC6742.</title>
        <authorList>
            <person name="Takeda I."/>
            <person name="Yamane N."/>
            <person name="Morita T."/>
            <person name="Tamano K."/>
            <person name="Machida M."/>
            <person name="Baker S."/>
            <person name="Koike H."/>
        </authorList>
    </citation>
    <scope>NUCLEOTIDE SEQUENCE</scope>
    <source>
        <strain evidence="1">NBRC 6742</strain>
    </source>
</reference>
<evidence type="ECO:0000313" key="1">
    <source>
        <dbReference type="EMBL" id="GAN08915.1"/>
    </source>
</evidence>
<keyword evidence="2" id="KW-1185">Reference proteome</keyword>
<dbReference type="EMBL" id="DF836520">
    <property type="protein sequence ID" value="GAN08915.1"/>
    <property type="molecule type" value="Genomic_DNA"/>
</dbReference>
<dbReference type="OrthoDB" id="10452106at2759"/>
<gene>
    <name evidence="1" type="ORF">MAM1_0231c08435</name>
</gene>
<sequence>MLQAPKKLSLVRCYSNNRASIRLYHMDQHLSRHVARPRIPIRVNSAAALQQHQQRSISIIPTVVRVAFSAARVPLFLAGTAVAGATVASNKFQGK</sequence>
<organism evidence="1">
    <name type="scientific">Mucor ambiguus</name>
    <dbReference type="NCBI Taxonomy" id="91626"/>
    <lineage>
        <taxon>Eukaryota</taxon>
        <taxon>Fungi</taxon>
        <taxon>Fungi incertae sedis</taxon>
        <taxon>Mucoromycota</taxon>
        <taxon>Mucoromycotina</taxon>
        <taxon>Mucoromycetes</taxon>
        <taxon>Mucorales</taxon>
        <taxon>Mucorineae</taxon>
        <taxon>Mucoraceae</taxon>
        <taxon>Mucor</taxon>
    </lineage>
</organism>
<protein>
    <submittedName>
        <fullName evidence="1">Uncharacterized protein</fullName>
    </submittedName>
</protein>
<evidence type="ECO:0000313" key="2">
    <source>
        <dbReference type="Proteomes" id="UP000053815"/>
    </source>
</evidence>
<dbReference type="Proteomes" id="UP000053815">
    <property type="component" value="Unassembled WGS sequence"/>
</dbReference>
<accession>A0A0C9LWQ1</accession>
<proteinExistence type="predicted"/>
<name>A0A0C9LWQ1_9FUNG</name>
<dbReference type="AlphaFoldDB" id="A0A0C9LWQ1"/>